<keyword evidence="1" id="KW-0472">Membrane</keyword>
<sequence length="312" mass="34258">MSTSGNLTTSALRSLVVTTVGPMILGGVFQSILFGVISVQTFCYYSLSKFRRYAVGVLLLLNAFQFGTSVDIAFRAGTWFEDGKMYFLEPQTWTMCIQPAITAIVVFVAQLIFLDQSCVVKRARGLLALLGPLILLSLASGVAYSVIFFKVGNLNDVGQLGACIDVWLISMLLTEWTFFADWWLTIQRSGLSQNEMIPHFGSLVNSTFMTSVVVFGTLTTFRVFGGTYYLAGQFSIGSIFSLAVFMRAYWDPTLGPRHNASTSVDAPVSTTQTQTIDVMTYDVDCQIETLVEGEPISVHSIYISTTSKPQTA</sequence>
<gene>
    <name evidence="2" type="ORF">B0H16DRAFT_1603719</name>
</gene>
<evidence type="ECO:0000313" key="3">
    <source>
        <dbReference type="Proteomes" id="UP001215598"/>
    </source>
</evidence>
<dbReference type="EMBL" id="JARKIB010000235">
    <property type="protein sequence ID" value="KAJ7720922.1"/>
    <property type="molecule type" value="Genomic_DNA"/>
</dbReference>
<feature type="transmembrane region" description="Helical" evidence="1">
    <location>
        <begin position="228"/>
        <end position="250"/>
    </location>
</feature>
<keyword evidence="1" id="KW-0812">Transmembrane</keyword>
<feature type="transmembrane region" description="Helical" evidence="1">
    <location>
        <begin position="126"/>
        <end position="147"/>
    </location>
</feature>
<comment type="caution">
    <text evidence="2">The sequence shown here is derived from an EMBL/GenBank/DDBJ whole genome shotgun (WGS) entry which is preliminary data.</text>
</comment>
<name>A0AAD7HHI4_9AGAR</name>
<feature type="transmembrane region" description="Helical" evidence="1">
    <location>
        <begin position="92"/>
        <end position="114"/>
    </location>
</feature>
<feature type="transmembrane region" description="Helical" evidence="1">
    <location>
        <begin position="167"/>
        <end position="184"/>
    </location>
</feature>
<evidence type="ECO:0000313" key="2">
    <source>
        <dbReference type="EMBL" id="KAJ7720922.1"/>
    </source>
</evidence>
<protein>
    <submittedName>
        <fullName evidence="2">Uncharacterized protein</fullName>
    </submittedName>
</protein>
<evidence type="ECO:0000256" key="1">
    <source>
        <dbReference type="SAM" id="Phobius"/>
    </source>
</evidence>
<feature type="transmembrane region" description="Helical" evidence="1">
    <location>
        <begin position="57"/>
        <end position="80"/>
    </location>
</feature>
<proteinExistence type="predicted"/>
<keyword evidence="1" id="KW-1133">Transmembrane helix</keyword>
<reference evidence="2" key="1">
    <citation type="submission" date="2023-03" db="EMBL/GenBank/DDBJ databases">
        <title>Massive genome expansion in bonnet fungi (Mycena s.s.) driven by repeated elements and novel gene families across ecological guilds.</title>
        <authorList>
            <consortium name="Lawrence Berkeley National Laboratory"/>
            <person name="Harder C.B."/>
            <person name="Miyauchi S."/>
            <person name="Viragh M."/>
            <person name="Kuo A."/>
            <person name="Thoen E."/>
            <person name="Andreopoulos B."/>
            <person name="Lu D."/>
            <person name="Skrede I."/>
            <person name="Drula E."/>
            <person name="Henrissat B."/>
            <person name="Morin E."/>
            <person name="Kohler A."/>
            <person name="Barry K."/>
            <person name="LaButti K."/>
            <person name="Morin E."/>
            <person name="Salamov A."/>
            <person name="Lipzen A."/>
            <person name="Mereny Z."/>
            <person name="Hegedus B."/>
            <person name="Baldrian P."/>
            <person name="Stursova M."/>
            <person name="Weitz H."/>
            <person name="Taylor A."/>
            <person name="Grigoriev I.V."/>
            <person name="Nagy L.G."/>
            <person name="Martin F."/>
            <person name="Kauserud H."/>
        </authorList>
    </citation>
    <scope>NUCLEOTIDE SEQUENCE</scope>
    <source>
        <strain evidence="2">CBHHK182m</strain>
    </source>
</reference>
<dbReference type="Proteomes" id="UP001215598">
    <property type="component" value="Unassembled WGS sequence"/>
</dbReference>
<feature type="transmembrane region" description="Helical" evidence="1">
    <location>
        <begin position="196"/>
        <end position="216"/>
    </location>
</feature>
<feature type="transmembrane region" description="Helical" evidence="1">
    <location>
        <begin position="20"/>
        <end position="45"/>
    </location>
</feature>
<accession>A0AAD7HHI4</accession>
<organism evidence="2 3">
    <name type="scientific">Mycena metata</name>
    <dbReference type="NCBI Taxonomy" id="1033252"/>
    <lineage>
        <taxon>Eukaryota</taxon>
        <taxon>Fungi</taxon>
        <taxon>Dikarya</taxon>
        <taxon>Basidiomycota</taxon>
        <taxon>Agaricomycotina</taxon>
        <taxon>Agaricomycetes</taxon>
        <taxon>Agaricomycetidae</taxon>
        <taxon>Agaricales</taxon>
        <taxon>Marasmiineae</taxon>
        <taxon>Mycenaceae</taxon>
        <taxon>Mycena</taxon>
    </lineage>
</organism>
<keyword evidence="3" id="KW-1185">Reference proteome</keyword>
<dbReference type="AlphaFoldDB" id="A0AAD7HHI4"/>